<protein>
    <submittedName>
        <fullName evidence="2">Uncharacterized protein</fullName>
    </submittedName>
</protein>
<evidence type="ECO:0000313" key="2">
    <source>
        <dbReference type="EMBL" id="MCZ0963496.1"/>
    </source>
</evidence>
<reference evidence="2" key="1">
    <citation type="submission" date="2022-12" db="EMBL/GenBank/DDBJ databases">
        <title>Paracoccus sp. EF6 isolated from a lake water.</title>
        <authorList>
            <person name="Liu H."/>
        </authorList>
    </citation>
    <scope>NUCLEOTIDE SEQUENCE</scope>
    <source>
        <strain evidence="2">EF6</strain>
    </source>
</reference>
<feature type="compositionally biased region" description="Basic and acidic residues" evidence="1">
    <location>
        <begin position="78"/>
        <end position="88"/>
    </location>
</feature>
<feature type="region of interest" description="Disordered" evidence="1">
    <location>
        <begin position="53"/>
        <end position="88"/>
    </location>
</feature>
<dbReference type="Proteomes" id="UP001149822">
    <property type="component" value="Unassembled WGS sequence"/>
</dbReference>
<accession>A0ABT4J8S7</accession>
<evidence type="ECO:0000256" key="1">
    <source>
        <dbReference type="SAM" id="MobiDB-lite"/>
    </source>
</evidence>
<proteinExistence type="predicted"/>
<evidence type="ECO:0000313" key="3">
    <source>
        <dbReference type="Proteomes" id="UP001149822"/>
    </source>
</evidence>
<name>A0ABT4J8S7_9RHOB</name>
<sequence>MIGLFDRQDGAAADWALISETLFTAAFEAIEAVPDETRRLALLRRVHEGSYNRLVGNKDDDGGLSAKRQGGPSGGIDPEPRLLPDFKN</sequence>
<organism evidence="2 3">
    <name type="scientific">Paracoccus benzoatiresistens</name>
    <dbReference type="NCBI Taxonomy" id="2997341"/>
    <lineage>
        <taxon>Bacteria</taxon>
        <taxon>Pseudomonadati</taxon>
        <taxon>Pseudomonadota</taxon>
        <taxon>Alphaproteobacteria</taxon>
        <taxon>Rhodobacterales</taxon>
        <taxon>Paracoccaceae</taxon>
        <taxon>Paracoccus</taxon>
    </lineage>
</organism>
<comment type="caution">
    <text evidence="2">The sequence shown here is derived from an EMBL/GenBank/DDBJ whole genome shotgun (WGS) entry which is preliminary data.</text>
</comment>
<keyword evidence="3" id="KW-1185">Reference proteome</keyword>
<dbReference type="RefSeq" id="WP_268943583.1">
    <property type="nucleotide sequence ID" value="NZ_JAPTYD010000040.1"/>
</dbReference>
<gene>
    <name evidence="2" type="ORF">OU682_17970</name>
</gene>
<dbReference type="EMBL" id="JAPTYD010000040">
    <property type="protein sequence ID" value="MCZ0963496.1"/>
    <property type="molecule type" value="Genomic_DNA"/>
</dbReference>